<reference evidence="3" key="1">
    <citation type="submission" date="2018-12" db="EMBL/GenBank/DDBJ databases">
        <title>Novel natural products biosynthetic potential of the class Ktedonobacteria.</title>
        <authorList>
            <person name="Zheng Y."/>
            <person name="Saitou A."/>
            <person name="Wang C.M."/>
            <person name="Toyoda A."/>
            <person name="Minakuchi Y."/>
            <person name="Sekiguchi Y."/>
            <person name="Ueda K."/>
            <person name="Takano H."/>
            <person name="Sakai Y."/>
            <person name="Yokota A."/>
            <person name="Yabe S."/>
        </authorList>
    </citation>
    <scope>NUCLEOTIDE SEQUENCE</scope>
    <source>
        <strain evidence="3">COM3</strain>
    </source>
</reference>
<feature type="domain" description="Peptidase S9 prolyl oligopeptidase catalytic" evidence="2">
    <location>
        <begin position="371"/>
        <end position="557"/>
    </location>
</feature>
<dbReference type="EMBL" id="AP019376">
    <property type="protein sequence ID" value="BBH85261.1"/>
    <property type="molecule type" value="Genomic_DNA"/>
</dbReference>
<dbReference type="Pfam" id="PF00326">
    <property type="entry name" value="Peptidase_S9"/>
    <property type="match status" value="1"/>
</dbReference>
<dbReference type="PANTHER" id="PTHR42776">
    <property type="entry name" value="SERINE PEPTIDASE S9 FAMILY MEMBER"/>
    <property type="match status" value="1"/>
</dbReference>
<evidence type="ECO:0000256" key="1">
    <source>
        <dbReference type="ARBA" id="ARBA00022801"/>
    </source>
</evidence>
<proteinExistence type="predicted"/>
<accession>A0A455SD75</accession>
<dbReference type="InterPro" id="IPR001375">
    <property type="entry name" value="Peptidase_S9_cat"/>
</dbReference>
<dbReference type="InterPro" id="IPR011042">
    <property type="entry name" value="6-blade_b-propeller_TolB-like"/>
</dbReference>
<dbReference type="AlphaFoldDB" id="A0A455SD75"/>
<dbReference type="SUPFAM" id="SSF53474">
    <property type="entry name" value="alpha/beta-Hydrolases"/>
    <property type="match status" value="1"/>
</dbReference>
<dbReference type="Gene3D" id="2.120.10.30">
    <property type="entry name" value="TolB, C-terminal domain"/>
    <property type="match status" value="2"/>
</dbReference>
<dbReference type="GO" id="GO:0004252">
    <property type="term" value="F:serine-type endopeptidase activity"/>
    <property type="evidence" value="ECO:0007669"/>
    <property type="project" value="TreeGrafter"/>
</dbReference>
<dbReference type="PANTHER" id="PTHR42776:SF27">
    <property type="entry name" value="DIPEPTIDYL PEPTIDASE FAMILY MEMBER 6"/>
    <property type="match status" value="1"/>
</dbReference>
<dbReference type="GO" id="GO:0006508">
    <property type="term" value="P:proteolysis"/>
    <property type="evidence" value="ECO:0007669"/>
    <property type="project" value="InterPro"/>
</dbReference>
<organism evidence="3">
    <name type="scientific">Thermosporothrix sp. COM3</name>
    <dbReference type="NCBI Taxonomy" id="2490863"/>
    <lineage>
        <taxon>Bacteria</taxon>
        <taxon>Bacillati</taxon>
        <taxon>Chloroflexota</taxon>
        <taxon>Ktedonobacteria</taxon>
        <taxon>Ktedonobacterales</taxon>
        <taxon>Thermosporotrichaceae</taxon>
        <taxon>Thermosporothrix</taxon>
    </lineage>
</organism>
<dbReference type="InterPro" id="IPR029058">
    <property type="entry name" value="AB_hydrolase_fold"/>
</dbReference>
<sequence length="561" mass="62069">MFEETAQIYGFALSPDGKSVALTTRTGKRSLLSWVEVESGQWIKSMELPVAGQAVSWSPDGTMLVCSGERSSQASTDLLLITENGAEVLLSQPGQHITWPTWNPEGTALACACFHGPPRRDHPQIMTFQLASRQLVQQTTGGGSLPQFTPCGRKLLFYRPPDLWVVDLVTRQEHRLTHHEKTLLYPRCCHGTKLLFEYGSYSIRQIGLLDLNSFHVEPLSAEDEDARGPSWSPEGEITYIENQTSLVGLLPSGERLWSVALPEPDGVEAYPYTAPQWAHQGSRLVLLDTMRSRLWLFEKEPVPTFKQLVCFRSPSVAPLRAQRIQYADATGRVIPALLFGPQGPADDKKAVIWVHGGPHSQTSLSDPSVRALVDAGWLVLAPDYQGSIGHGPIWEQLPPEQRGERDLLDVVSGHPYLVEHLGIPSHRIAIAGYSYGGYLALLALTQYPSLWAAGASLWGIWDAREIQRMAAPMKAVSRFSEAWLDARSPLAQIKQLQAPVLILHGAHDSTSTVQEVQSVKEQLTGLGRVCDVHVFADAGHGLPQYTHVCCERLLCFLRQYC</sequence>
<name>A0A455SD75_9CHLR</name>
<dbReference type="Gene3D" id="3.40.50.1820">
    <property type="entry name" value="alpha/beta hydrolase"/>
    <property type="match status" value="1"/>
</dbReference>
<keyword evidence="1" id="KW-0378">Hydrolase</keyword>
<evidence type="ECO:0000259" key="2">
    <source>
        <dbReference type="Pfam" id="PF00326"/>
    </source>
</evidence>
<protein>
    <submittedName>
        <fullName evidence="3">Peptidase S9</fullName>
    </submittedName>
</protein>
<gene>
    <name evidence="3" type="primary">pop</name>
    <name evidence="3" type="ORF">KTC_00120</name>
</gene>
<dbReference type="SUPFAM" id="SSF82171">
    <property type="entry name" value="DPP6 N-terminal domain-like"/>
    <property type="match status" value="1"/>
</dbReference>
<evidence type="ECO:0000313" key="3">
    <source>
        <dbReference type="EMBL" id="BBH85261.1"/>
    </source>
</evidence>